<dbReference type="GO" id="GO:0016787">
    <property type="term" value="F:hydrolase activity"/>
    <property type="evidence" value="ECO:0007669"/>
    <property type="project" value="UniProtKB-KW"/>
</dbReference>
<sequence length="150" mass="17191">MTDMEMIRSGDIGILYSHPEAMFTPVFSRILRSKVFQQKGKDFRPKFKQIGELTALFPNTAHLAVTATATPSSIQFLSKTLQYINPTIIQVNPDRPNLFLEIKTRLSNREKFNKYDDIVVPLAQELKTKRDKFPLTIVHVESLEALGYFS</sequence>
<accession>A0A6J8E3K1</accession>
<dbReference type="GO" id="GO:0009378">
    <property type="term" value="F:four-way junction helicase activity"/>
    <property type="evidence" value="ECO:0007669"/>
    <property type="project" value="TreeGrafter"/>
</dbReference>
<comment type="catalytic activity">
    <reaction evidence="4">
        <text>Couples ATP hydrolysis with the unwinding of duplex DNA by translocating in the 3'-5' direction.</text>
        <dbReference type="EC" id="5.6.2.4"/>
    </reaction>
</comment>
<dbReference type="GO" id="GO:0006310">
    <property type="term" value="P:DNA recombination"/>
    <property type="evidence" value="ECO:0007669"/>
    <property type="project" value="TreeGrafter"/>
</dbReference>
<name>A0A6J8E3K1_MYTCO</name>
<evidence type="ECO:0000313" key="6">
    <source>
        <dbReference type="EMBL" id="CAC5415394.1"/>
    </source>
</evidence>
<evidence type="ECO:0000256" key="2">
    <source>
        <dbReference type="ARBA" id="ARBA00023125"/>
    </source>
</evidence>
<comment type="similarity">
    <text evidence="1">Belongs to the helicase family. RecQ subfamily.</text>
</comment>
<evidence type="ECO:0000256" key="5">
    <source>
        <dbReference type="ARBA" id="ARBA00034808"/>
    </source>
</evidence>
<evidence type="ECO:0000313" key="7">
    <source>
        <dbReference type="Proteomes" id="UP000507470"/>
    </source>
</evidence>
<dbReference type="PANTHER" id="PTHR13710">
    <property type="entry name" value="DNA HELICASE RECQ FAMILY MEMBER"/>
    <property type="match status" value="1"/>
</dbReference>
<dbReference type="GO" id="GO:0043138">
    <property type="term" value="F:3'-5' DNA helicase activity"/>
    <property type="evidence" value="ECO:0007669"/>
    <property type="project" value="UniProtKB-EC"/>
</dbReference>
<dbReference type="OrthoDB" id="5982332at2759"/>
<organism evidence="6 7">
    <name type="scientific">Mytilus coruscus</name>
    <name type="common">Sea mussel</name>
    <dbReference type="NCBI Taxonomy" id="42192"/>
    <lineage>
        <taxon>Eukaryota</taxon>
        <taxon>Metazoa</taxon>
        <taxon>Spiralia</taxon>
        <taxon>Lophotrochozoa</taxon>
        <taxon>Mollusca</taxon>
        <taxon>Bivalvia</taxon>
        <taxon>Autobranchia</taxon>
        <taxon>Pteriomorphia</taxon>
        <taxon>Mytilida</taxon>
        <taxon>Mytiloidea</taxon>
        <taxon>Mytilidae</taxon>
        <taxon>Mytilinae</taxon>
        <taxon>Mytilus</taxon>
    </lineage>
</organism>
<reference evidence="6 7" key="1">
    <citation type="submission" date="2020-06" db="EMBL/GenBank/DDBJ databases">
        <authorList>
            <person name="Li R."/>
            <person name="Bekaert M."/>
        </authorList>
    </citation>
    <scope>NUCLEOTIDE SEQUENCE [LARGE SCALE GENOMIC DNA]</scope>
    <source>
        <strain evidence="7">wild</strain>
    </source>
</reference>
<dbReference type="Proteomes" id="UP000507470">
    <property type="component" value="Unassembled WGS sequence"/>
</dbReference>
<dbReference type="AlphaFoldDB" id="A0A6J8E3K1"/>
<dbReference type="InterPro" id="IPR027417">
    <property type="entry name" value="P-loop_NTPase"/>
</dbReference>
<dbReference type="GO" id="GO:0005737">
    <property type="term" value="C:cytoplasm"/>
    <property type="evidence" value="ECO:0007669"/>
    <property type="project" value="TreeGrafter"/>
</dbReference>
<gene>
    <name evidence="6" type="ORF">MCOR_48093</name>
</gene>
<dbReference type="EMBL" id="CACVKT020008420">
    <property type="protein sequence ID" value="CAC5415394.1"/>
    <property type="molecule type" value="Genomic_DNA"/>
</dbReference>
<dbReference type="PANTHER" id="PTHR13710:SF105">
    <property type="entry name" value="ATP-DEPENDENT DNA HELICASE Q1"/>
    <property type="match status" value="1"/>
</dbReference>
<proteinExistence type="inferred from homology"/>
<dbReference type="EC" id="5.6.2.4" evidence="5"/>
<keyword evidence="2" id="KW-0238">DNA-binding</keyword>
<dbReference type="GO" id="GO:0006281">
    <property type="term" value="P:DNA repair"/>
    <property type="evidence" value="ECO:0007669"/>
    <property type="project" value="TreeGrafter"/>
</dbReference>
<evidence type="ECO:0000256" key="4">
    <source>
        <dbReference type="ARBA" id="ARBA00034617"/>
    </source>
</evidence>
<dbReference type="Gene3D" id="3.40.50.300">
    <property type="entry name" value="P-loop containing nucleotide triphosphate hydrolases"/>
    <property type="match status" value="1"/>
</dbReference>
<protein>
    <recommendedName>
        <fullName evidence="5">DNA 3'-5' helicase</fullName>
        <ecNumber evidence="5">5.6.2.4</ecNumber>
    </recommendedName>
</protein>
<dbReference type="GO" id="GO:0003677">
    <property type="term" value="F:DNA binding"/>
    <property type="evidence" value="ECO:0007669"/>
    <property type="project" value="UniProtKB-KW"/>
</dbReference>
<keyword evidence="7" id="KW-1185">Reference proteome</keyword>
<evidence type="ECO:0000256" key="3">
    <source>
        <dbReference type="ARBA" id="ARBA00023235"/>
    </source>
</evidence>
<dbReference type="GO" id="GO:0005694">
    <property type="term" value="C:chromosome"/>
    <property type="evidence" value="ECO:0007669"/>
    <property type="project" value="TreeGrafter"/>
</dbReference>
<evidence type="ECO:0000256" key="1">
    <source>
        <dbReference type="ARBA" id="ARBA00005446"/>
    </source>
</evidence>
<keyword evidence="3" id="KW-0413">Isomerase</keyword>
<keyword evidence="6" id="KW-0378">Hydrolase</keyword>